<feature type="compositionally biased region" description="Polar residues" evidence="14">
    <location>
        <begin position="309"/>
        <end position="323"/>
    </location>
</feature>
<feature type="domain" description="C2H2-type" evidence="15">
    <location>
        <begin position="253"/>
        <end position="282"/>
    </location>
</feature>
<dbReference type="Gene3D" id="3.30.160.60">
    <property type="entry name" value="Classic Zinc Finger"/>
    <property type="match status" value="8"/>
</dbReference>
<evidence type="ECO:0000256" key="8">
    <source>
        <dbReference type="ARBA" id="ARBA00023015"/>
    </source>
</evidence>
<keyword evidence="7" id="KW-0694">RNA-binding</keyword>
<dbReference type="PROSITE" id="PS00028">
    <property type="entry name" value="ZINC_FINGER_C2H2_1"/>
    <property type="match status" value="8"/>
</dbReference>
<dbReference type="Proteomes" id="UP000265140">
    <property type="component" value="Chromosome 7"/>
</dbReference>
<reference evidence="16" key="4">
    <citation type="submission" date="2025-09" db="UniProtKB">
        <authorList>
            <consortium name="Ensembl"/>
        </authorList>
    </citation>
    <scope>IDENTIFICATION</scope>
</reference>
<dbReference type="FunFam" id="3.30.160.60:FF:001998">
    <property type="entry name" value="Transcription factor IIIA"/>
    <property type="match status" value="1"/>
</dbReference>
<dbReference type="GO" id="GO:0003723">
    <property type="term" value="F:RNA binding"/>
    <property type="evidence" value="ECO:0007669"/>
    <property type="project" value="UniProtKB-KW"/>
</dbReference>
<reference evidence="16" key="3">
    <citation type="submission" date="2025-08" db="UniProtKB">
        <authorList>
            <consortium name="Ensembl"/>
        </authorList>
    </citation>
    <scope>IDENTIFICATION</scope>
</reference>
<name>A0A3P9AJD5_ESOLU</name>
<evidence type="ECO:0000256" key="3">
    <source>
        <dbReference type="ARBA" id="ARBA00022723"/>
    </source>
</evidence>
<dbReference type="Bgee" id="ENSELUG00000021503">
    <property type="expression patterns" value="Expressed in head kidney and 14 other cell types or tissues"/>
</dbReference>
<feature type="domain" description="C2H2-type" evidence="15">
    <location>
        <begin position="72"/>
        <end position="102"/>
    </location>
</feature>
<evidence type="ECO:0000256" key="7">
    <source>
        <dbReference type="ARBA" id="ARBA00022884"/>
    </source>
</evidence>
<dbReference type="GO" id="GO:0005634">
    <property type="term" value="C:nucleus"/>
    <property type="evidence" value="ECO:0007669"/>
    <property type="project" value="UniProtKB-SubCell"/>
</dbReference>
<keyword evidence="9" id="KW-0238">DNA-binding</keyword>
<keyword evidence="6" id="KW-0862">Zinc</keyword>
<dbReference type="Ensembl" id="ENSELUT00000042321.3">
    <property type="protein sequence ID" value="ENSELUP00000040877.2"/>
    <property type="gene ID" value="ENSELUG00000021503.3"/>
</dbReference>
<keyword evidence="11" id="KW-0539">Nucleus</keyword>
<feature type="domain" description="C2H2-type" evidence="15">
    <location>
        <begin position="193"/>
        <end position="220"/>
    </location>
</feature>
<dbReference type="GeneTree" id="ENSGT00940000155647"/>
<dbReference type="InterPro" id="IPR013087">
    <property type="entry name" value="Znf_C2H2_type"/>
</dbReference>
<evidence type="ECO:0000256" key="14">
    <source>
        <dbReference type="SAM" id="MobiDB-lite"/>
    </source>
</evidence>
<organism evidence="16 17">
    <name type="scientific">Esox lucius</name>
    <name type="common">Northern pike</name>
    <dbReference type="NCBI Taxonomy" id="8010"/>
    <lineage>
        <taxon>Eukaryota</taxon>
        <taxon>Metazoa</taxon>
        <taxon>Chordata</taxon>
        <taxon>Craniata</taxon>
        <taxon>Vertebrata</taxon>
        <taxon>Euteleostomi</taxon>
        <taxon>Actinopterygii</taxon>
        <taxon>Neopterygii</taxon>
        <taxon>Teleostei</taxon>
        <taxon>Protacanthopterygii</taxon>
        <taxon>Esociformes</taxon>
        <taxon>Esocidae</taxon>
        <taxon>Esox</taxon>
    </lineage>
</organism>
<dbReference type="STRING" id="8010.ENSELUP00000040877"/>
<dbReference type="SMART" id="SM00355">
    <property type="entry name" value="ZnF_C2H2"/>
    <property type="match status" value="9"/>
</dbReference>
<evidence type="ECO:0000313" key="17">
    <source>
        <dbReference type="Proteomes" id="UP000265140"/>
    </source>
</evidence>
<evidence type="ECO:0000256" key="13">
    <source>
        <dbReference type="PROSITE-ProRule" id="PRU00042"/>
    </source>
</evidence>
<dbReference type="AlphaFoldDB" id="A0A3P9AJD5"/>
<keyword evidence="10" id="KW-0804">Transcription</keyword>
<dbReference type="GO" id="GO:0003677">
    <property type="term" value="F:DNA binding"/>
    <property type="evidence" value="ECO:0007669"/>
    <property type="project" value="UniProtKB-KW"/>
</dbReference>
<dbReference type="FunFam" id="3.30.160.60:FF:001102">
    <property type="entry name" value="Transcription factor IIIA"/>
    <property type="match status" value="1"/>
</dbReference>
<feature type="domain" description="C2H2-type" evidence="15">
    <location>
        <begin position="106"/>
        <end position="136"/>
    </location>
</feature>
<dbReference type="InterPro" id="IPR054599">
    <property type="entry name" value="TFIIIA_Zfn-C2H2"/>
</dbReference>
<evidence type="ECO:0000256" key="1">
    <source>
        <dbReference type="ARBA" id="ARBA00004123"/>
    </source>
</evidence>
<evidence type="ECO:0000256" key="11">
    <source>
        <dbReference type="ARBA" id="ARBA00023242"/>
    </source>
</evidence>
<dbReference type="Pfam" id="PF22110">
    <property type="entry name" value="TFIIIA_zf-C2H2"/>
    <property type="match status" value="1"/>
</dbReference>
<evidence type="ECO:0000256" key="9">
    <source>
        <dbReference type="ARBA" id="ARBA00023125"/>
    </source>
</evidence>
<keyword evidence="2" id="KW-0690">Ribosome biogenesis</keyword>
<feature type="domain" description="C2H2-type" evidence="15">
    <location>
        <begin position="222"/>
        <end position="252"/>
    </location>
</feature>
<feature type="domain" description="C2H2-type" evidence="15">
    <location>
        <begin position="137"/>
        <end position="163"/>
    </location>
</feature>
<protein>
    <recommendedName>
        <fullName evidence="12">Transcription factor IIIA</fullName>
    </recommendedName>
</protein>
<dbReference type="InterPro" id="IPR051061">
    <property type="entry name" value="Zinc_finger_trans_reg"/>
</dbReference>
<feature type="region of interest" description="Disordered" evidence="14">
    <location>
        <begin position="271"/>
        <end position="327"/>
    </location>
</feature>
<evidence type="ECO:0000256" key="10">
    <source>
        <dbReference type="ARBA" id="ARBA00023163"/>
    </source>
</evidence>
<feature type="compositionally biased region" description="Basic residues" evidence="14">
    <location>
        <begin position="282"/>
        <end position="293"/>
    </location>
</feature>
<keyword evidence="17" id="KW-1185">Reference proteome</keyword>
<evidence type="ECO:0000256" key="6">
    <source>
        <dbReference type="ARBA" id="ARBA00022833"/>
    </source>
</evidence>
<dbReference type="PROSITE" id="PS50157">
    <property type="entry name" value="ZINC_FINGER_C2H2_2"/>
    <property type="match status" value="8"/>
</dbReference>
<evidence type="ECO:0000256" key="12">
    <source>
        <dbReference type="ARBA" id="ARBA00040434"/>
    </source>
</evidence>
<keyword evidence="8" id="KW-0805">Transcription regulation</keyword>
<feature type="domain" description="C2H2-type" evidence="15">
    <location>
        <begin position="42"/>
        <end position="71"/>
    </location>
</feature>
<evidence type="ECO:0000256" key="2">
    <source>
        <dbReference type="ARBA" id="ARBA00022517"/>
    </source>
</evidence>
<evidence type="ECO:0000256" key="4">
    <source>
        <dbReference type="ARBA" id="ARBA00022737"/>
    </source>
</evidence>
<accession>A0A3P9AJD5</accession>
<reference evidence="17" key="1">
    <citation type="journal article" date="2014" name="PLoS ONE">
        <title>The genome and linkage map of the northern pike (Esox lucius): conserved synteny revealed between the salmonid sister group and the Neoteleostei.</title>
        <authorList>
            <person name="Rondeau E.B."/>
            <person name="Minkley D.R."/>
            <person name="Leong J.S."/>
            <person name="Messmer A.M."/>
            <person name="Jantzen J.R."/>
            <person name="von Schalburg K.R."/>
            <person name="Lemon C."/>
            <person name="Bird N.H."/>
            <person name="Koop B.F."/>
        </authorList>
    </citation>
    <scope>NUCLEOTIDE SEQUENCE</scope>
</reference>
<dbReference type="InParanoid" id="A0A3P9AJD5"/>
<dbReference type="Pfam" id="PF00096">
    <property type="entry name" value="zf-C2H2"/>
    <property type="match status" value="6"/>
</dbReference>
<dbReference type="GO" id="GO:0008270">
    <property type="term" value="F:zinc ion binding"/>
    <property type="evidence" value="ECO:0007669"/>
    <property type="project" value="UniProtKB-KW"/>
</dbReference>
<dbReference type="FunFam" id="3.30.160.60:FF:000125">
    <property type="entry name" value="Putative zinc finger protein 143"/>
    <property type="match status" value="1"/>
</dbReference>
<dbReference type="PANTHER" id="PTHR46179:SF1">
    <property type="entry name" value="TRANSCRIPTION FACTOR IIIA"/>
    <property type="match status" value="1"/>
</dbReference>
<comment type="subcellular location">
    <subcellularLocation>
        <location evidence="1">Nucleus</location>
    </subcellularLocation>
</comment>
<proteinExistence type="predicted"/>
<sequence length="401" mass="45709">MELCTHVPRKTFICSFPNCHASYNKAWKLDAHICKHTGLKPFVCGQGGCDKSFCTKYHLARHQLSHSGERPYRCTVDGCTDAFTTNYNLKKHVNRKHSHEDRPLEYVCSFEGCGKAFKKNNQLKSHECQQHTNLPPFQCTFEGCGKRFTFPNKLRLHEKVHRGYPCEEDGCSFIGKTWTEYTKHRRDVHIVLLQCNECSRVFRDSWFLKQHQRIHAEERQVFVCPRERCQRSFTTPFNLQSHISSFHEELRPYICPHEGCGKTFAMKQSLQRHSVAHDPERKKQKKSRPKRSLASRLSGYKPKSCGPNPHTSSESVVSGQSEPANDVGSEPIELVALLQDSHLPHWCCESGVRPMLEALDGSSVFAGCELVFVAGTATPLFISLISFSEGGRRMHMAALPS</sequence>
<evidence type="ECO:0000313" key="16">
    <source>
        <dbReference type="Ensembl" id="ENSELUP00000040877.2"/>
    </source>
</evidence>
<dbReference type="PANTHER" id="PTHR46179">
    <property type="entry name" value="ZINC FINGER PROTEIN"/>
    <property type="match status" value="1"/>
</dbReference>
<keyword evidence="3" id="KW-0479">Metal-binding</keyword>
<dbReference type="SUPFAM" id="SSF57667">
    <property type="entry name" value="beta-beta-alpha zinc fingers"/>
    <property type="match status" value="7"/>
</dbReference>
<reference evidence="16" key="2">
    <citation type="submission" date="2020-02" db="EMBL/GenBank/DDBJ databases">
        <title>Esox lucius (northern pike) genome, fEsoLuc1, primary haplotype.</title>
        <authorList>
            <person name="Myers G."/>
            <person name="Karagic N."/>
            <person name="Meyer A."/>
            <person name="Pippel M."/>
            <person name="Reichard M."/>
            <person name="Winkler S."/>
            <person name="Tracey A."/>
            <person name="Sims Y."/>
            <person name="Howe K."/>
            <person name="Rhie A."/>
            <person name="Formenti G."/>
            <person name="Durbin R."/>
            <person name="Fedrigo O."/>
            <person name="Jarvis E.D."/>
        </authorList>
    </citation>
    <scope>NUCLEOTIDE SEQUENCE [LARGE SCALE GENOMIC DNA]</scope>
</reference>
<dbReference type="OMA" id="KVFRDSW"/>
<dbReference type="InterPro" id="IPR036236">
    <property type="entry name" value="Znf_C2H2_sf"/>
</dbReference>
<keyword evidence="5 13" id="KW-0863">Zinc-finger</keyword>
<evidence type="ECO:0000259" key="15">
    <source>
        <dbReference type="PROSITE" id="PS50157"/>
    </source>
</evidence>
<evidence type="ECO:0000256" key="5">
    <source>
        <dbReference type="ARBA" id="ARBA00022771"/>
    </source>
</evidence>
<feature type="domain" description="C2H2-type" evidence="15">
    <location>
        <begin position="12"/>
        <end position="41"/>
    </location>
</feature>
<keyword evidence="4" id="KW-0677">Repeat</keyword>
<dbReference type="GO" id="GO:0042254">
    <property type="term" value="P:ribosome biogenesis"/>
    <property type="evidence" value="ECO:0007669"/>
    <property type="project" value="UniProtKB-KW"/>
</dbReference>